<proteinExistence type="predicted"/>
<keyword evidence="2" id="KW-0472">Membrane</keyword>
<dbReference type="AlphaFoldDB" id="A0A2V1N1A5"/>
<dbReference type="InterPro" id="IPR011434">
    <property type="entry name" value="Ltp-like_HTH"/>
</dbReference>
<feature type="compositionally biased region" description="Basic and acidic residues" evidence="1">
    <location>
        <begin position="195"/>
        <end position="205"/>
    </location>
</feature>
<dbReference type="RefSeq" id="WP_109249784.1">
    <property type="nucleotide sequence ID" value="NZ_QCXQ01000001.1"/>
</dbReference>
<evidence type="ECO:0000313" key="4">
    <source>
        <dbReference type="EMBL" id="PWG01071.1"/>
    </source>
</evidence>
<feature type="domain" description="Putative host cell surface-exposed lipoprotein Ltp-like HTH region" evidence="3">
    <location>
        <begin position="221"/>
        <end position="265"/>
    </location>
</feature>
<sequence>MAKKTIKGDDGKTYVVQEKRPWYKNWAFWMGLTILLLIVGIGFSQSGKVRSDTQSKSSVTQTTAVPKLHLDKHTVNDTESLTGTTVPQATVKFVSDSEATEKVKADLDGNFSEANLQPDTTYTVMATKDGQTSHRETVTVTSATDESDSSESSSETSSEDDDATEEDSSESSSSSDANDVDSESDADSIEDDAEKDSLDTEKSDESADESGTNSEPSPNQNTAALHAAQDYADMDMSEQAVRDQLTSSYGEDFSESAADYAMSHLTGVDWNQNALNSAKSYQEDQDMSVNEIRDQLTSSYGENFTDAQADYAISHLDD</sequence>
<evidence type="ECO:0000256" key="1">
    <source>
        <dbReference type="SAM" id="MobiDB-lite"/>
    </source>
</evidence>
<feature type="compositionally biased region" description="Polar residues" evidence="1">
    <location>
        <begin position="209"/>
        <end position="223"/>
    </location>
</feature>
<dbReference type="EMBL" id="QCXQ01000001">
    <property type="protein sequence ID" value="PWG01071.1"/>
    <property type="molecule type" value="Genomic_DNA"/>
</dbReference>
<dbReference type="Gene3D" id="1.10.10.10">
    <property type="entry name" value="Winged helix-like DNA-binding domain superfamily/Winged helix DNA-binding domain"/>
    <property type="match status" value="2"/>
</dbReference>
<name>A0A2V1N1A5_9LACO</name>
<feature type="compositionally biased region" description="Acidic residues" evidence="1">
    <location>
        <begin position="178"/>
        <end position="194"/>
    </location>
</feature>
<dbReference type="Gene3D" id="2.60.40.1120">
    <property type="entry name" value="Carboxypeptidase-like, regulatory domain"/>
    <property type="match status" value="1"/>
</dbReference>
<feature type="compositionally biased region" description="Low complexity" evidence="1">
    <location>
        <begin position="138"/>
        <end position="156"/>
    </location>
</feature>
<dbReference type="InterPro" id="IPR036388">
    <property type="entry name" value="WH-like_DNA-bd_sf"/>
</dbReference>
<evidence type="ECO:0000313" key="5">
    <source>
        <dbReference type="Proteomes" id="UP000245080"/>
    </source>
</evidence>
<evidence type="ECO:0000256" key="2">
    <source>
        <dbReference type="SAM" id="Phobius"/>
    </source>
</evidence>
<comment type="caution">
    <text evidence="4">The sequence shown here is derived from an EMBL/GenBank/DDBJ whole genome shotgun (WGS) entry which is preliminary data.</text>
</comment>
<keyword evidence="5" id="KW-1185">Reference proteome</keyword>
<accession>A0A2V1N1A5</accession>
<organism evidence="4 5">
    <name type="scientific">Levilactobacillus bambusae</name>
    <dbReference type="NCBI Taxonomy" id="2024736"/>
    <lineage>
        <taxon>Bacteria</taxon>
        <taxon>Bacillati</taxon>
        <taxon>Bacillota</taxon>
        <taxon>Bacilli</taxon>
        <taxon>Lactobacillales</taxon>
        <taxon>Lactobacillaceae</taxon>
        <taxon>Levilactobacillus</taxon>
    </lineage>
</organism>
<feature type="domain" description="Putative host cell surface-exposed lipoprotein Ltp-like HTH region" evidence="3">
    <location>
        <begin position="269"/>
        <end position="316"/>
    </location>
</feature>
<dbReference type="OrthoDB" id="1669102at2"/>
<dbReference type="Pfam" id="PF07553">
    <property type="entry name" value="Lipoprotein_Ltp"/>
    <property type="match status" value="2"/>
</dbReference>
<feature type="transmembrane region" description="Helical" evidence="2">
    <location>
        <begin position="26"/>
        <end position="44"/>
    </location>
</feature>
<keyword evidence="2" id="KW-0812">Transmembrane</keyword>
<reference evidence="4 5" key="1">
    <citation type="journal article" date="2018" name="Int. J. Syst. Evol. Microbiol.">
        <title>Lactobacillus bambusae sp. nov., isolated from a traditional fermented Ma-bamboo shoots of Taiwan.</title>
        <authorList>
            <person name="Wang L.-T."/>
        </authorList>
    </citation>
    <scope>NUCLEOTIDE SEQUENCE [LARGE SCALE GENOMIC DNA]</scope>
    <source>
        <strain evidence="4 5">BS-W1</strain>
    </source>
</reference>
<keyword evidence="2" id="KW-1133">Transmembrane helix</keyword>
<feature type="compositionally biased region" description="Acidic residues" evidence="1">
    <location>
        <begin position="157"/>
        <end position="169"/>
    </location>
</feature>
<feature type="region of interest" description="Disordered" evidence="1">
    <location>
        <begin position="122"/>
        <end position="247"/>
    </location>
</feature>
<protein>
    <recommendedName>
        <fullName evidence="3">Putative host cell surface-exposed lipoprotein Ltp-like HTH region domain-containing protein</fullName>
    </recommendedName>
</protein>
<gene>
    <name evidence="4" type="ORF">DCM90_02540</name>
</gene>
<dbReference type="Proteomes" id="UP000245080">
    <property type="component" value="Unassembled WGS sequence"/>
</dbReference>
<evidence type="ECO:0000259" key="3">
    <source>
        <dbReference type="Pfam" id="PF07553"/>
    </source>
</evidence>